<organism evidence="5 6">
    <name type="scientific">Vibrio splendidus</name>
    <dbReference type="NCBI Taxonomy" id="29497"/>
    <lineage>
        <taxon>Bacteria</taxon>
        <taxon>Pseudomonadati</taxon>
        <taxon>Pseudomonadota</taxon>
        <taxon>Gammaproteobacteria</taxon>
        <taxon>Vibrionales</taxon>
        <taxon>Vibrionaceae</taxon>
        <taxon>Vibrio</taxon>
    </lineage>
</organism>
<evidence type="ECO:0000313" key="6">
    <source>
        <dbReference type="Proteomes" id="UP001569200"/>
    </source>
</evidence>
<feature type="compositionally biased region" description="Polar residues" evidence="3">
    <location>
        <begin position="251"/>
        <end position="271"/>
    </location>
</feature>
<feature type="region of interest" description="Disordered" evidence="3">
    <location>
        <begin position="251"/>
        <end position="286"/>
    </location>
</feature>
<dbReference type="RefSeq" id="WP_371691511.1">
    <property type="nucleotide sequence ID" value="NZ_JBGONW010000032.1"/>
</dbReference>
<name>A0ABV4M2N2_VIBSP</name>
<reference evidence="5 6" key="1">
    <citation type="submission" date="2024-06" db="EMBL/GenBank/DDBJ databases">
        <authorList>
            <person name="Steensen K."/>
            <person name="Seneca J."/>
            <person name="Bartlau N."/>
            <person name="Yu A.X."/>
            <person name="Polz M.F."/>
        </authorList>
    </citation>
    <scope>NUCLEOTIDE SEQUENCE [LARGE SCALE GENOMIC DNA]</scope>
    <source>
        <strain evidence="5 6">1F145</strain>
    </source>
</reference>
<evidence type="ECO:0000256" key="1">
    <source>
        <dbReference type="ARBA" id="ARBA00022468"/>
    </source>
</evidence>
<dbReference type="Proteomes" id="UP001569200">
    <property type="component" value="Unassembled WGS sequence"/>
</dbReference>
<gene>
    <name evidence="5" type="ORF">ACED33_25775</name>
</gene>
<dbReference type="InterPro" id="IPR037168">
    <property type="entry name" value="YopE_GAP_dom_sf"/>
</dbReference>
<protein>
    <submittedName>
        <fullName evidence="5">ADP-ribosyltransferase</fullName>
    </submittedName>
</protein>
<evidence type="ECO:0000256" key="2">
    <source>
        <dbReference type="ARBA" id="ARBA00023026"/>
    </source>
</evidence>
<comment type="caution">
    <text evidence="5">The sequence shown here is derived from an EMBL/GenBank/DDBJ whole genome shotgun (WGS) entry which is preliminary data.</text>
</comment>
<evidence type="ECO:0000313" key="5">
    <source>
        <dbReference type="EMBL" id="MEZ8184073.1"/>
    </source>
</evidence>
<keyword evidence="2" id="KW-0843">Virulence</keyword>
<dbReference type="EMBL" id="JBGOOW010000090">
    <property type="protein sequence ID" value="MEZ8184073.1"/>
    <property type="molecule type" value="Genomic_DNA"/>
</dbReference>
<dbReference type="PRINTS" id="PR01372">
    <property type="entry name" value="YERSINIAYOPE"/>
</dbReference>
<dbReference type="InterPro" id="IPR003537">
    <property type="entry name" value="YopE-like"/>
</dbReference>
<keyword evidence="6" id="KW-1185">Reference proteome</keyword>
<dbReference type="InterPro" id="IPR014773">
    <property type="entry name" value="YopE_GAP_dom"/>
</dbReference>
<dbReference type="Gene3D" id="1.20.120.260">
    <property type="entry name" value="Virulence factor YopE uncharacterised domain"/>
    <property type="match status" value="1"/>
</dbReference>
<dbReference type="Pfam" id="PF03545">
    <property type="entry name" value="YopE"/>
    <property type="match status" value="1"/>
</dbReference>
<dbReference type="SUPFAM" id="SSF47233">
    <property type="entry name" value="Bacterial GAP domain"/>
    <property type="match status" value="1"/>
</dbReference>
<evidence type="ECO:0000259" key="4">
    <source>
        <dbReference type="Pfam" id="PF03545"/>
    </source>
</evidence>
<feature type="domain" description="Virulence factor YopE GAP" evidence="4">
    <location>
        <begin position="152"/>
        <end position="219"/>
    </location>
</feature>
<proteinExistence type="predicted"/>
<keyword evidence="1" id="KW-0343">GTPase activation</keyword>
<evidence type="ECO:0000256" key="3">
    <source>
        <dbReference type="SAM" id="MobiDB-lite"/>
    </source>
</evidence>
<accession>A0ABV4M2N2</accession>
<sequence>MTNIDIYSYIVLLTIYEYSTTKGKQYQMISTIQSNPTLSPIISNHLADQMPIAGSMGEKTVVFVPTNSEVQELSARTELAPKSTLKDKVISFVNSASDFIKGLFSSGKETKSSPVVQAPQSMTMAEMGKIALKDSLNGFSQLNRLSGLNGASLQQQHTELATGNGALRSTATALQAIKQFATPELSQVATKLLATEVIGHSFQQWATTGGTVSTFVQSASTEKMYAASEELKLLSAQVGELKEAISSYFEQETQKQSSSEHSVRTISVSSETDNDLGIRSGSAKDNSKKTALDSVSYLSTRVTANLTPSLSSETINKLQDALSEGNISFKFIQNIALNKGDLSLVRELALSTVPKQEKNYSGHLGLIVDSLSHKRPNVSATMQGLQGFIDTSALQWHEKTAKKPEDALDANAHARFDGDLMSSALDQMSKSDLKATLTQLEGAFGQRLRGVFGLVAEKVPSSDLAQGDNVLISTAMRFSGLVEGLMTALSEKLGEATDVRFKDCDFVSELSELTAIEKAALIKVGIKEEMLL</sequence>